<keyword evidence="1" id="KW-0812">Transmembrane</keyword>
<sequence>MDGISLPINGKFQSWLAEIVCIGLVSTISLTLLSESFLAALMVFTMTHRLASSPNGLSVEKKKKKKKKP</sequence>
<dbReference type="AlphaFoldDB" id="A0A5N7A283"/>
<dbReference type="GeneID" id="43651587"/>
<proteinExistence type="predicted"/>
<keyword evidence="1" id="KW-0472">Membrane</keyword>
<evidence type="ECO:0000313" key="2">
    <source>
        <dbReference type="EMBL" id="KAE8363984.1"/>
    </source>
</evidence>
<accession>A0A5N7A283</accession>
<dbReference type="Proteomes" id="UP000326268">
    <property type="component" value="Unassembled WGS sequence"/>
</dbReference>
<feature type="transmembrane region" description="Helical" evidence="1">
    <location>
        <begin position="15"/>
        <end position="44"/>
    </location>
</feature>
<protein>
    <submittedName>
        <fullName evidence="2">Uncharacterized protein</fullName>
    </submittedName>
</protein>
<dbReference type="EMBL" id="ML737662">
    <property type="protein sequence ID" value="KAE8363984.1"/>
    <property type="molecule type" value="Genomic_DNA"/>
</dbReference>
<feature type="non-terminal residue" evidence="2">
    <location>
        <position position="69"/>
    </location>
</feature>
<keyword evidence="1" id="KW-1133">Transmembrane helix</keyword>
<reference evidence="2 3" key="1">
    <citation type="submission" date="2019-04" db="EMBL/GenBank/DDBJ databases">
        <title>Friends and foes A comparative genomics studyof 23 Aspergillus species from section Flavi.</title>
        <authorList>
            <consortium name="DOE Joint Genome Institute"/>
            <person name="Kjaerbolling I."/>
            <person name="Vesth T."/>
            <person name="Frisvad J.C."/>
            <person name="Nybo J.L."/>
            <person name="Theobald S."/>
            <person name="Kildgaard S."/>
            <person name="Isbrandt T."/>
            <person name="Kuo A."/>
            <person name="Sato A."/>
            <person name="Lyhne E.K."/>
            <person name="Kogle M.E."/>
            <person name="Wiebenga A."/>
            <person name="Kun R.S."/>
            <person name="Lubbers R.J."/>
            <person name="Makela M.R."/>
            <person name="Barry K."/>
            <person name="Chovatia M."/>
            <person name="Clum A."/>
            <person name="Daum C."/>
            <person name="Haridas S."/>
            <person name="He G."/>
            <person name="LaButti K."/>
            <person name="Lipzen A."/>
            <person name="Mondo S."/>
            <person name="Riley R."/>
            <person name="Salamov A."/>
            <person name="Simmons B.A."/>
            <person name="Magnuson J.K."/>
            <person name="Henrissat B."/>
            <person name="Mortensen U.H."/>
            <person name="Larsen T.O."/>
            <person name="Devries R.P."/>
            <person name="Grigoriev I.V."/>
            <person name="Machida M."/>
            <person name="Baker S.E."/>
            <person name="Andersen M.R."/>
        </authorList>
    </citation>
    <scope>NUCLEOTIDE SEQUENCE [LARGE SCALE GENOMIC DNA]</scope>
    <source>
        <strain evidence="2 3">CBS 763.97</strain>
    </source>
</reference>
<dbReference type="OrthoDB" id="10333624at2759"/>
<evidence type="ECO:0000313" key="3">
    <source>
        <dbReference type="Proteomes" id="UP000326268"/>
    </source>
</evidence>
<gene>
    <name evidence="2" type="ORF">BDV27DRAFT_129194</name>
</gene>
<evidence type="ECO:0000256" key="1">
    <source>
        <dbReference type="SAM" id="Phobius"/>
    </source>
</evidence>
<dbReference type="RefSeq" id="XP_031927065.1">
    <property type="nucleotide sequence ID" value="XM_032067141.1"/>
</dbReference>
<name>A0A5N7A283_9EURO</name>
<organism evidence="2 3">
    <name type="scientific">Aspergillus caelatus</name>
    <dbReference type="NCBI Taxonomy" id="61420"/>
    <lineage>
        <taxon>Eukaryota</taxon>
        <taxon>Fungi</taxon>
        <taxon>Dikarya</taxon>
        <taxon>Ascomycota</taxon>
        <taxon>Pezizomycotina</taxon>
        <taxon>Eurotiomycetes</taxon>
        <taxon>Eurotiomycetidae</taxon>
        <taxon>Eurotiales</taxon>
        <taxon>Aspergillaceae</taxon>
        <taxon>Aspergillus</taxon>
        <taxon>Aspergillus subgen. Circumdati</taxon>
    </lineage>
</organism>
<keyword evidence="3" id="KW-1185">Reference proteome</keyword>